<dbReference type="EMBL" id="VLKH01000004">
    <property type="protein sequence ID" value="TWH80674.1"/>
    <property type="molecule type" value="Genomic_DNA"/>
</dbReference>
<dbReference type="InterPro" id="IPR043129">
    <property type="entry name" value="ATPase_NBD"/>
</dbReference>
<dbReference type="Gene3D" id="3.30.420.40">
    <property type="match status" value="2"/>
</dbReference>
<organism evidence="2 3">
    <name type="scientific">Sedimentibacter saalensis</name>
    <dbReference type="NCBI Taxonomy" id="130788"/>
    <lineage>
        <taxon>Bacteria</taxon>
        <taxon>Bacillati</taxon>
        <taxon>Bacillota</taxon>
        <taxon>Tissierellia</taxon>
        <taxon>Sedimentibacter</taxon>
    </lineage>
</organism>
<dbReference type="PANTHER" id="PTHR12862:SF0">
    <property type="entry name" value="N-ACETYL-D-GLUCOSAMINE KINASE"/>
    <property type="match status" value="1"/>
</dbReference>
<name>A0A562JCP0_9FIRM</name>
<evidence type="ECO:0000313" key="3">
    <source>
        <dbReference type="Proteomes" id="UP000315343"/>
    </source>
</evidence>
<reference evidence="2 3" key="1">
    <citation type="submission" date="2019-07" db="EMBL/GenBank/DDBJ databases">
        <title>Genomic Encyclopedia of Type Strains, Phase I: the one thousand microbial genomes (KMG-I) project.</title>
        <authorList>
            <person name="Kyrpides N."/>
        </authorList>
    </citation>
    <scope>NUCLEOTIDE SEQUENCE [LARGE SCALE GENOMIC DNA]</scope>
    <source>
        <strain evidence="2 3">DSM 13558</strain>
    </source>
</reference>
<evidence type="ECO:0000313" key="2">
    <source>
        <dbReference type="EMBL" id="TWH80674.1"/>
    </source>
</evidence>
<dbReference type="InterPro" id="IPR002731">
    <property type="entry name" value="ATPase_BadF"/>
</dbReference>
<dbReference type="GO" id="GO:0045127">
    <property type="term" value="F:N-acetylglucosamine kinase activity"/>
    <property type="evidence" value="ECO:0007669"/>
    <property type="project" value="InterPro"/>
</dbReference>
<dbReference type="OrthoDB" id="9772633at2"/>
<protein>
    <submittedName>
        <fullName evidence="2">N-acetylglucosamine kinase-like BadF-type ATPase</fullName>
    </submittedName>
</protein>
<dbReference type="Proteomes" id="UP000315343">
    <property type="component" value="Unassembled WGS sequence"/>
</dbReference>
<proteinExistence type="predicted"/>
<keyword evidence="2" id="KW-0808">Transferase</keyword>
<dbReference type="RefSeq" id="WP_145082714.1">
    <property type="nucleotide sequence ID" value="NZ_DAMBUX010000011.1"/>
</dbReference>
<gene>
    <name evidence="2" type="ORF">LY60_01936</name>
</gene>
<feature type="domain" description="ATPase BadF/BadG/BcrA/BcrD type" evidence="1">
    <location>
        <begin position="5"/>
        <end position="272"/>
    </location>
</feature>
<dbReference type="PANTHER" id="PTHR12862">
    <property type="entry name" value="BADF TYPE ATPASE DOMAIN-CONTAINING PROTEIN"/>
    <property type="match status" value="1"/>
</dbReference>
<dbReference type="InterPro" id="IPR039758">
    <property type="entry name" value="NAGK-like"/>
</dbReference>
<comment type="caution">
    <text evidence="2">The sequence shown here is derived from an EMBL/GenBank/DDBJ whole genome shotgun (WGS) entry which is preliminary data.</text>
</comment>
<dbReference type="Pfam" id="PF01869">
    <property type="entry name" value="BcrAD_BadFG"/>
    <property type="match status" value="1"/>
</dbReference>
<dbReference type="SUPFAM" id="SSF53067">
    <property type="entry name" value="Actin-like ATPase domain"/>
    <property type="match status" value="2"/>
</dbReference>
<accession>A0A562JCP0</accession>
<dbReference type="CDD" id="cd24007">
    <property type="entry name" value="ASKHA_NBD_eukNAGK-like"/>
    <property type="match status" value="1"/>
</dbReference>
<sequence length="312" mass="34428">MEYIIGIESGGTKSHLAAYDLEQNLIFENNGGYGNPSVDAKQTIANISKLIESCLESIKGECRFLAVGMAGADTGDFKEILHNYIKDKFMLDNIILNDAEMTAKAYLKNEDGIIAIAGTGASVYVQKNNEGKVIGGWGHILGDKGSGYHTAVEALKRIAAQIDNGLELDELSTKIIREIWGSLPNSQKEITEIVPKVIKKFVYDNPKKTVASLFHIIVNLSDKDNAAAVKLLEDAGKYLAETTVSAIKEFKTDENIKIGLNGGVFHNSIVVLESYKNEVSKYSKNCLFINKDIMVTEAVFNLYETRRKTWHL</sequence>
<evidence type="ECO:0000259" key="1">
    <source>
        <dbReference type="Pfam" id="PF01869"/>
    </source>
</evidence>
<keyword evidence="2" id="KW-0418">Kinase</keyword>
<keyword evidence="3" id="KW-1185">Reference proteome</keyword>
<dbReference type="AlphaFoldDB" id="A0A562JCP0"/>